<evidence type="ECO:0000256" key="2">
    <source>
        <dbReference type="ARBA" id="ARBA00022603"/>
    </source>
</evidence>
<dbReference type="PANTHER" id="PTHR12176:SF79">
    <property type="entry name" value="METHYLTRANSFERASE TYPE 11 DOMAIN-CONTAINING PROTEIN"/>
    <property type="match status" value="1"/>
</dbReference>
<dbReference type="Gene3D" id="3.40.50.150">
    <property type="entry name" value="Vaccinia Virus protein VP39"/>
    <property type="match status" value="1"/>
</dbReference>
<dbReference type="InterPro" id="IPR025714">
    <property type="entry name" value="Methyltranfer_dom"/>
</dbReference>
<evidence type="ECO:0000256" key="3">
    <source>
        <dbReference type="ARBA" id="ARBA00022679"/>
    </source>
</evidence>
<accession>A0A7S4G2S2</accession>
<keyword evidence="2" id="KW-0489">Methyltransferase</keyword>
<dbReference type="EMBL" id="HBJA01100149">
    <property type="protein sequence ID" value="CAE0823320.1"/>
    <property type="molecule type" value="Transcribed_RNA"/>
</dbReference>
<evidence type="ECO:0000256" key="1">
    <source>
        <dbReference type="ARBA" id="ARBA00008361"/>
    </source>
</evidence>
<dbReference type="GO" id="GO:0008168">
    <property type="term" value="F:methyltransferase activity"/>
    <property type="evidence" value="ECO:0007669"/>
    <property type="project" value="UniProtKB-KW"/>
</dbReference>
<dbReference type="Pfam" id="PF13847">
    <property type="entry name" value="Methyltransf_31"/>
    <property type="match status" value="1"/>
</dbReference>
<dbReference type="SUPFAM" id="SSF53335">
    <property type="entry name" value="S-adenosyl-L-methionine-dependent methyltransferases"/>
    <property type="match status" value="1"/>
</dbReference>
<evidence type="ECO:0000259" key="4">
    <source>
        <dbReference type="Pfam" id="PF13847"/>
    </source>
</evidence>
<protein>
    <recommendedName>
        <fullName evidence="4">Methyltransferase domain-containing protein</fullName>
    </recommendedName>
</protein>
<keyword evidence="3" id="KW-0808">Transferase</keyword>
<dbReference type="InterPro" id="IPR051419">
    <property type="entry name" value="Lys/N-term_MeTrsfase_sf"/>
</dbReference>
<feature type="domain" description="Methyltransferase" evidence="4">
    <location>
        <begin position="43"/>
        <end position="168"/>
    </location>
</feature>
<gene>
    <name evidence="5" type="ORF">EGYM00163_LOCUS34522</name>
</gene>
<dbReference type="InterPro" id="IPR029063">
    <property type="entry name" value="SAM-dependent_MTases_sf"/>
</dbReference>
<organism evidence="5">
    <name type="scientific">Eutreptiella gymnastica</name>
    <dbReference type="NCBI Taxonomy" id="73025"/>
    <lineage>
        <taxon>Eukaryota</taxon>
        <taxon>Discoba</taxon>
        <taxon>Euglenozoa</taxon>
        <taxon>Euglenida</taxon>
        <taxon>Spirocuta</taxon>
        <taxon>Euglenophyceae</taxon>
        <taxon>Eutreptiales</taxon>
        <taxon>Eutreptiaceae</taxon>
        <taxon>Eutreptiella</taxon>
    </lineage>
</organism>
<comment type="similarity">
    <text evidence="1">Belongs to the methyltransferase superfamily.</text>
</comment>
<dbReference type="PANTHER" id="PTHR12176">
    <property type="entry name" value="SAM-DEPENDENT METHYLTRANSFERASE SUPERFAMILY PROTEIN"/>
    <property type="match status" value="1"/>
</dbReference>
<evidence type="ECO:0000313" key="5">
    <source>
        <dbReference type="EMBL" id="CAE0823320.1"/>
    </source>
</evidence>
<name>A0A7S4G2S2_9EUGL</name>
<dbReference type="AlphaFoldDB" id="A0A7S4G2S2"/>
<dbReference type="CDD" id="cd02440">
    <property type="entry name" value="AdoMet_MTases"/>
    <property type="match status" value="1"/>
</dbReference>
<sequence length="206" mass="24033">MAQYADIAYWDRRYERMPQPFEWYQGYKDLKETLMKFMRPNSRILIEGCGTSTLGEELYDEGSFSDITCVDLSKIAIRLMEERRRSRMGLNYLVMDMEKLEFPPEVFDVVLDKATVDSILCSGDEEKAQKSVGKMLNEAYQVLKKAGVFLLFSHTKEGRMDMLQKDNLKWAVQHVPLPRPENKLTANIDETDPELAQHHLFVCTKY</sequence>
<dbReference type="GO" id="GO:0032259">
    <property type="term" value="P:methylation"/>
    <property type="evidence" value="ECO:0007669"/>
    <property type="project" value="UniProtKB-KW"/>
</dbReference>
<proteinExistence type="inferred from homology"/>
<reference evidence="5" key="1">
    <citation type="submission" date="2021-01" db="EMBL/GenBank/DDBJ databases">
        <authorList>
            <person name="Corre E."/>
            <person name="Pelletier E."/>
            <person name="Niang G."/>
            <person name="Scheremetjew M."/>
            <person name="Finn R."/>
            <person name="Kale V."/>
            <person name="Holt S."/>
            <person name="Cochrane G."/>
            <person name="Meng A."/>
            <person name="Brown T."/>
            <person name="Cohen L."/>
        </authorList>
    </citation>
    <scope>NUCLEOTIDE SEQUENCE</scope>
    <source>
        <strain evidence="5">CCMP1594</strain>
    </source>
</reference>